<sequence>MNPFLILEMANYLDALLLIDEKTVIDLQFIEELEGKQ</sequence>
<comment type="caution">
    <text evidence="1">The sequence shown here is derived from an EMBL/GenBank/DDBJ whole genome shotgun (WGS) entry which is preliminary data.</text>
</comment>
<dbReference type="EMBL" id="QBKG01000007">
    <property type="protein sequence ID" value="PTX06388.1"/>
    <property type="molecule type" value="Genomic_DNA"/>
</dbReference>
<dbReference type="AlphaFoldDB" id="A0A2T5XU03"/>
<evidence type="ECO:0000313" key="1">
    <source>
        <dbReference type="EMBL" id="PTX06388.1"/>
    </source>
</evidence>
<dbReference type="Proteomes" id="UP000243985">
    <property type="component" value="Unassembled WGS sequence"/>
</dbReference>
<accession>A0A2T5XU03</accession>
<organism evidence="1 2">
    <name type="scientific">Capnocytophaga leadbetteri</name>
    <dbReference type="NCBI Taxonomy" id="327575"/>
    <lineage>
        <taxon>Bacteria</taxon>
        <taxon>Pseudomonadati</taxon>
        <taxon>Bacteroidota</taxon>
        <taxon>Flavobacteriia</taxon>
        <taxon>Flavobacteriales</taxon>
        <taxon>Flavobacteriaceae</taxon>
        <taxon>Capnocytophaga</taxon>
    </lineage>
</organism>
<evidence type="ECO:0000313" key="2">
    <source>
        <dbReference type="Proteomes" id="UP000243985"/>
    </source>
</evidence>
<proteinExistence type="predicted"/>
<name>A0A2T5XU03_9FLAO</name>
<reference evidence="1 2" key="1">
    <citation type="submission" date="2018-04" db="EMBL/GenBank/DDBJ databases">
        <title>Genomic Encyclopedia of Archaeal and Bacterial Type Strains, Phase II (KMG-II): from individual species to whole genera.</title>
        <authorList>
            <person name="Goeker M."/>
        </authorList>
    </citation>
    <scope>NUCLEOTIDE SEQUENCE [LARGE SCALE GENOMIC DNA]</scope>
    <source>
        <strain evidence="1 2">DSM 22902</strain>
    </source>
</reference>
<gene>
    <name evidence="1" type="ORF">C8P65_10744</name>
</gene>
<protein>
    <submittedName>
        <fullName evidence="1">Uncharacterized protein</fullName>
    </submittedName>
</protein>